<evidence type="ECO:0000313" key="3">
    <source>
        <dbReference type="Proteomes" id="UP001190700"/>
    </source>
</evidence>
<evidence type="ECO:0000256" key="1">
    <source>
        <dbReference type="SAM" id="SignalP"/>
    </source>
</evidence>
<dbReference type="PANTHER" id="PTHR35868">
    <property type="entry name" value="DUF2804 DOMAIN-CONTAINING PROTEIN-RELATED"/>
    <property type="match status" value="1"/>
</dbReference>
<gene>
    <name evidence="2" type="ORF">CYMTET_41506</name>
</gene>
<sequence length="462" mass="51850">MFWTAVVISIAVLLSFLLRSDQELRVFPKTLPTLLDYPLGPLPNEFCDNGSAEIPSGRFRHPLSELKNANDCMPRLPVQNLSLSHFNQISRLQVQNVLSSISSFVTLKRWVYHSFDTPTHFIGLAVAHLNYVANAFVYIVDKSTHDKYEYSALTPLGFGVDSFAASSVNGCTEFIDPISKVAGFFSSKHSSSLNPRMRLKACFDTEQNSFRISMHGLLKSAQETKTLKLDISAQLRQSLVLIYPIGFYGREPRPAYVHKATTLPCKGGLDFGHEEITFSPKTCSGVVDWTYAYAARITRWKWASFSGYAQIPETLQRSQEASQAESAVNLGINFSDGVYDDDDGVSQENGIWINGISYLVKKVIFQLPPVGQRETTPWYMYTEQTDSQQDIKVDLKFLPKGSRKEDVDALIIASQFVQLFGEYYGEISVRGDIISDTISAEEYVTFGVNAMYGVAEDHYAKW</sequence>
<dbReference type="Pfam" id="PF10974">
    <property type="entry name" value="DUF2804"/>
    <property type="match status" value="1"/>
</dbReference>
<comment type="caution">
    <text evidence="2">The sequence shown here is derived from an EMBL/GenBank/DDBJ whole genome shotgun (WGS) entry which is preliminary data.</text>
</comment>
<accession>A0AAE0C852</accession>
<keyword evidence="1" id="KW-0732">Signal</keyword>
<dbReference type="Proteomes" id="UP001190700">
    <property type="component" value="Unassembled WGS sequence"/>
</dbReference>
<organism evidence="2 3">
    <name type="scientific">Cymbomonas tetramitiformis</name>
    <dbReference type="NCBI Taxonomy" id="36881"/>
    <lineage>
        <taxon>Eukaryota</taxon>
        <taxon>Viridiplantae</taxon>
        <taxon>Chlorophyta</taxon>
        <taxon>Pyramimonadophyceae</taxon>
        <taxon>Pyramimonadales</taxon>
        <taxon>Pyramimonadaceae</taxon>
        <taxon>Cymbomonas</taxon>
    </lineage>
</organism>
<dbReference type="PANTHER" id="PTHR35868:SF4">
    <property type="entry name" value="DUF2804 DOMAIN-CONTAINING PROTEIN"/>
    <property type="match status" value="1"/>
</dbReference>
<keyword evidence="3" id="KW-1185">Reference proteome</keyword>
<protein>
    <submittedName>
        <fullName evidence="2">Uncharacterized protein</fullName>
    </submittedName>
</protein>
<feature type="chain" id="PRO_5042231052" evidence="1">
    <location>
        <begin position="23"/>
        <end position="462"/>
    </location>
</feature>
<evidence type="ECO:0000313" key="2">
    <source>
        <dbReference type="EMBL" id="KAK3249057.1"/>
    </source>
</evidence>
<reference evidence="2 3" key="1">
    <citation type="journal article" date="2015" name="Genome Biol. Evol.">
        <title>Comparative Genomics of a Bacterivorous Green Alga Reveals Evolutionary Causalities and Consequences of Phago-Mixotrophic Mode of Nutrition.</title>
        <authorList>
            <person name="Burns J.A."/>
            <person name="Paasch A."/>
            <person name="Narechania A."/>
            <person name="Kim E."/>
        </authorList>
    </citation>
    <scope>NUCLEOTIDE SEQUENCE [LARGE SCALE GENOMIC DNA]</scope>
    <source>
        <strain evidence="2 3">PLY_AMNH</strain>
    </source>
</reference>
<feature type="signal peptide" evidence="1">
    <location>
        <begin position="1"/>
        <end position="22"/>
    </location>
</feature>
<name>A0AAE0C852_9CHLO</name>
<dbReference type="InterPro" id="IPR021243">
    <property type="entry name" value="DUF2804"/>
</dbReference>
<dbReference type="AlphaFoldDB" id="A0AAE0C852"/>
<proteinExistence type="predicted"/>
<dbReference type="EMBL" id="LGRX02027615">
    <property type="protein sequence ID" value="KAK3249057.1"/>
    <property type="molecule type" value="Genomic_DNA"/>
</dbReference>